<dbReference type="EMBL" id="CP009313">
    <property type="protein sequence ID" value="AJE39076.1"/>
    <property type="molecule type" value="Genomic_DNA"/>
</dbReference>
<accession>Q5QER9</accession>
<dbReference type="Proteomes" id="UP000031526">
    <property type="component" value="Chromosome"/>
</dbReference>
<dbReference type="AlphaFoldDB" id="Q5QER9"/>
<dbReference type="InterPro" id="IPR014756">
    <property type="entry name" value="Ig_E-set"/>
</dbReference>
<evidence type="ECO:0000256" key="4">
    <source>
        <dbReference type="ARBA" id="ARBA00022723"/>
    </source>
</evidence>
<dbReference type="InterPro" id="IPR022407">
    <property type="entry name" value="OxRdtase_Mopterin_BS"/>
</dbReference>
<dbReference type="EMBL" id="AY639386">
    <property type="protein sequence ID" value="AAV37054.1"/>
    <property type="molecule type" value="Genomic_DNA"/>
</dbReference>
<evidence type="ECO:0000259" key="8">
    <source>
        <dbReference type="Pfam" id="PF03404"/>
    </source>
</evidence>
<reference evidence="10 11" key="3">
    <citation type="journal article" date="2016" name="Appl. Microbiol. Biotechnol.">
        <title>Exploiting the genome sequence of Streptomyces nodosus for enhanced antibiotic production.</title>
        <authorList>
            <person name="Sweeney P."/>
            <person name="Murphy C.D."/>
            <person name="Caffrey P."/>
        </authorList>
    </citation>
    <scope>NUCLEOTIDE SEQUENCE [LARGE SCALE GENOMIC DNA]</scope>
    <source>
        <strain evidence="10 11">ATCC 14899</strain>
    </source>
</reference>
<dbReference type="Pfam" id="PF00174">
    <property type="entry name" value="Oxidored_molyb"/>
    <property type="match status" value="1"/>
</dbReference>
<keyword evidence="4" id="KW-0479">Metal-binding</keyword>
<dbReference type="HOGENOM" id="CLU_003827_5_2_11"/>
<reference evidence="9" key="1">
    <citation type="journal article" date="2004" name="Gene">
        <title>Analysis and manipulation of amphotericin biosynthetic genes by means of modified phage KC515 transduction techniques.</title>
        <authorList>
            <person name="Carmody M."/>
            <person name="Byrne B."/>
            <person name="Murphy B."/>
            <person name="Breen C."/>
            <person name="Lynch S."/>
            <person name="Flood E."/>
            <person name="Finnan S."/>
            <person name="Caffrey P."/>
        </authorList>
    </citation>
    <scope>NUCLEOTIDE SEQUENCE</scope>
</reference>
<keyword evidence="2" id="KW-0500">Molybdenum</keyword>
<dbReference type="GO" id="GO:0030151">
    <property type="term" value="F:molybdenum ion binding"/>
    <property type="evidence" value="ECO:0007669"/>
    <property type="project" value="InterPro"/>
</dbReference>
<dbReference type="GO" id="GO:0020037">
    <property type="term" value="F:heme binding"/>
    <property type="evidence" value="ECO:0007669"/>
    <property type="project" value="TreeGrafter"/>
</dbReference>
<evidence type="ECO:0000313" key="9">
    <source>
        <dbReference type="EMBL" id="AAV37054.1"/>
    </source>
</evidence>
<dbReference type="Pfam" id="PF03404">
    <property type="entry name" value="Mo-co_dimer"/>
    <property type="match status" value="1"/>
</dbReference>
<feature type="domain" description="Oxidoreductase molybdopterin-binding" evidence="7">
    <location>
        <begin position="48"/>
        <end position="224"/>
    </location>
</feature>
<sequence length="367" mass="39846">MMNSDVMGIWNKRDDVLVHQAEPYNAESPPGALTRRITPLDSFYGRNHAPIPRVDPESWRLRVDGLVDHPLELSSDELRRRFPERSVVATLQCAGNRRADLIEVRDIPGQVSWGPGAVSTARWTGASLADVLAEAGVRPDAAHIAFTGADVSPQAQPPQPFGGSIPVAKATSGEVLLAWAMNDQELPVAHGAPLRVIVPGWIGARSVKWLRRITARAEPSDNYFQTEYSILPAEADPLRAGPGDGITLGPIALHCAILRPAKNARLPSGPTEITGFALAGDDRTVARVEVSTDHGRTWTHADLDPPDNPWTWQHWRTTLTLPPGETELVARAWDSTATVQPESPATVWNPRGYANNAAAHLRVLCAP</sequence>
<dbReference type="InterPro" id="IPR005066">
    <property type="entry name" value="MoCF_OxRdtse_dimer"/>
</dbReference>
<keyword evidence="11" id="KW-1185">Reference proteome</keyword>
<dbReference type="InterPro" id="IPR036374">
    <property type="entry name" value="OxRdtase_Mopterin-bd_sf"/>
</dbReference>
<feature type="domain" description="Moybdenum cofactor oxidoreductase dimerisation" evidence="8">
    <location>
        <begin position="253"/>
        <end position="357"/>
    </location>
</feature>
<dbReference type="PANTHER" id="PTHR19372">
    <property type="entry name" value="SULFITE REDUCTASE"/>
    <property type="match status" value="1"/>
</dbReference>
<keyword evidence="5" id="KW-0560">Oxidoreductase</keyword>
<reference evidence="11" key="2">
    <citation type="submission" date="2014-09" db="EMBL/GenBank/DDBJ databases">
        <title>Sequence of the Streptomyces nodosus genome.</title>
        <authorList>
            <person name="Sweeney P."/>
            <person name="Stephens N."/>
            <person name="Murphy C."/>
            <person name="Caffrey P."/>
        </authorList>
    </citation>
    <scope>NUCLEOTIDE SEQUENCE [LARGE SCALE GENOMIC DNA]</scope>
    <source>
        <strain evidence="11">ATCC 14899</strain>
    </source>
</reference>
<evidence type="ECO:0000256" key="6">
    <source>
        <dbReference type="ARBA" id="ARBA00023004"/>
    </source>
</evidence>
<evidence type="ECO:0000259" key="7">
    <source>
        <dbReference type="Pfam" id="PF00174"/>
    </source>
</evidence>
<dbReference type="GO" id="GO:0006790">
    <property type="term" value="P:sulfur compound metabolic process"/>
    <property type="evidence" value="ECO:0007669"/>
    <property type="project" value="TreeGrafter"/>
</dbReference>
<evidence type="ECO:0000256" key="3">
    <source>
        <dbReference type="ARBA" id="ARBA00022617"/>
    </source>
</evidence>
<dbReference type="InterPro" id="IPR008335">
    <property type="entry name" value="Mopterin_OxRdtase_euk"/>
</dbReference>
<dbReference type="GO" id="GO:0043546">
    <property type="term" value="F:molybdopterin cofactor binding"/>
    <property type="evidence" value="ECO:0007669"/>
    <property type="project" value="InterPro"/>
</dbReference>
<name>Q5QER9_9ACTN</name>
<dbReference type="SUPFAM" id="SSF56524">
    <property type="entry name" value="Oxidoreductase molybdopterin-binding domain"/>
    <property type="match status" value="1"/>
</dbReference>
<dbReference type="Gene3D" id="3.90.420.10">
    <property type="entry name" value="Oxidoreductase, molybdopterin-binding domain"/>
    <property type="match status" value="1"/>
</dbReference>
<dbReference type="Gene3D" id="2.60.40.650">
    <property type="match status" value="1"/>
</dbReference>
<evidence type="ECO:0000256" key="1">
    <source>
        <dbReference type="ARBA" id="ARBA00001924"/>
    </source>
</evidence>
<proteinExistence type="predicted"/>
<keyword evidence="6" id="KW-0408">Iron</keyword>
<comment type="cofactor">
    <cofactor evidence="1">
        <name>Mo-molybdopterin</name>
        <dbReference type="ChEBI" id="CHEBI:71302"/>
    </cofactor>
</comment>
<dbReference type="CDD" id="cd02110">
    <property type="entry name" value="SO_family_Moco_dimer"/>
    <property type="match status" value="1"/>
</dbReference>
<dbReference type="SUPFAM" id="SSF81296">
    <property type="entry name" value="E set domains"/>
    <property type="match status" value="1"/>
</dbReference>
<keyword evidence="3" id="KW-0349">Heme</keyword>
<evidence type="ECO:0000313" key="11">
    <source>
        <dbReference type="Proteomes" id="UP000031526"/>
    </source>
</evidence>
<evidence type="ECO:0000256" key="2">
    <source>
        <dbReference type="ARBA" id="ARBA00022505"/>
    </source>
</evidence>
<dbReference type="PANTHER" id="PTHR19372:SF7">
    <property type="entry name" value="SULFITE OXIDASE, MITOCHONDRIAL"/>
    <property type="match status" value="1"/>
</dbReference>
<dbReference type="GO" id="GO:0008482">
    <property type="term" value="F:sulfite oxidase activity"/>
    <property type="evidence" value="ECO:0007669"/>
    <property type="project" value="TreeGrafter"/>
</dbReference>
<gene>
    <name evidence="10" type="ORF">SNOD_02750</name>
</gene>
<evidence type="ECO:0000256" key="5">
    <source>
        <dbReference type="ARBA" id="ARBA00023002"/>
    </source>
</evidence>
<dbReference type="PROSITE" id="PS00559">
    <property type="entry name" value="MOLYBDOPTERIN_EUK"/>
    <property type="match status" value="1"/>
</dbReference>
<dbReference type="PRINTS" id="PR00407">
    <property type="entry name" value="EUMOPTERIN"/>
</dbReference>
<dbReference type="FunFam" id="3.90.420.10:FF:000002">
    <property type="entry name" value="sulfite oxidase, mitochondrial"/>
    <property type="match status" value="1"/>
</dbReference>
<dbReference type="InterPro" id="IPR000572">
    <property type="entry name" value="OxRdtase_Mopterin-bd_dom"/>
</dbReference>
<protein>
    <submittedName>
        <fullName evidence="9">Oxidoreductase</fullName>
    </submittedName>
    <submittedName>
        <fullName evidence="10">Sulfite oxidase</fullName>
    </submittedName>
</protein>
<dbReference type="STRING" id="40318.SNOD_02750"/>
<organism evidence="9">
    <name type="scientific">Streptomyces nodosus</name>
    <dbReference type="NCBI Taxonomy" id="40318"/>
    <lineage>
        <taxon>Bacteria</taxon>
        <taxon>Bacillati</taxon>
        <taxon>Actinomycetota</taxon>
        <taxon>Actinomycetes</taxon>
        <taxon>Kitasatosporales</taxon>
        <taxon>Streptomycetaceae</taxon>
        <taxon>Streptomyces</taxon>
    </lineage>
</organism>
<evidence type="ECO:0000313" key="10">
    <source>
        <dbReference type="EMBL" id="AJE39076.1"/>
    </source>
</evidence>